<sequence length="744" mass="80789">MAFGRRIRHWARRVDLARRLAYGLTFASVPAIVATVWVMGGGGAGPAGPDSRIVLSLLATDGILLAALGAVVGFRVLDVLKARRRGASGSKLHLRFIMLFALVAVTPSVLMSVGSTAFFKYGVESWFSDRVRTALQASLEVAHAYLEEHKRIIGGDALAMANDINREGPLLLRSPQHFAQFVGTQAAIRGLTEAIVFDTRGNILARSGLIFAVEASIDQIPAWALDKARSGDVVVLSGAGEDRVKALVQLQGLFGDTFLYVGRFVDPKVIGHMAKTSEAVAQYENLEGRLSGLEQAFSLIFAIVALLLVLTAIWVGVSMAVRLATPIGRLIDAAEKVRSGDLDARVAEDAADEIGVLSRAFNRMTHQLSSQRQDLVDANRELDERRRFTETVLAGVSSGVIGLDAAGRIHLPNRSAGELIGINLDDNVGQDIRDVIPELSESLDEAIRRPEKLVQREVRLSTAGGRSRILLVRVAAERLESEIIGYVVTFDDITELVSAQRTAAWADVARRIAHEIKNPLTPIQLSAERLKRKYLKEIQSDPETYVNLVETIVRQVGDIGRMVDEFSSFARMPAPQIKPDDLNDICRQAMFLQRTGNPGVEFVHHLPDGKVPVLCDSRLIGQALTNLLKNAVEAIQGRDDPEAPRGRIALSLVSHSDRLVVTVEDNGKGLPTENRERLTEPYVTTRTKGTGLGLAIVKKIMEDHGGDLYLEDAPGGGARIGLVFPSSEQQQSQATGENTVTHGA</sequence>
<evidence type="ECO:0000256" key="5">
    <source>
        <dbReference type="ARBA" id="ARBA00022679"/>
    </source>
</evidence>
<dbReference type="PANTHER" id="PTHR43065">
    <property type="entry name" value="SENSOR HISTIDINE KINASE"/>
    <property type="match status" value="1"/>
</dbReference>
<dbReference type="Pfam" id="PF00512">
    <property type="entry name" value="HisKA"/>
    <property type="match status" value="1"/>
</dbReference>
<feature type="transmembrane region" description="Helical" evidence="14">
    <location>
        <begin position="296"/>
        <end position="321"/>
    </location>
</feature>
<dbReference type="SUPFAM" id="SSF55874">
    <property type="entry name" value="ATPase domain of HSP90 chaperone/DNA topoisomerase II/histidine kinase"/>
    <property type="match status" value="1"/>
</dbReference>
<evidence type="ECO:0000256" key="14">
    <source>
        <dbReference type="SAM" id="Phobius"/>
    </source>
</evidence>
<dbReference type="NCBIfam" id="TIGR00229">
    <property type="entry name" value="sensory_box"/>
    <property type="match status" value="1"/>
</dbReference>
<keyword evidence="13" id="KW-0535">Nitrogen fixation</keyword>
<dbReference type="InterPro" id="IPR045671">
    <property type="entry name" value="NtrY-like_N"/>
</dbReference>
<keyword evidence="10 14" id="KW-1133">Transmembrane helix</keyword>
<dbReference type="Pfam" id="PF00672">
    <property type="entry name" value="HAMP"/>
    <property type="match status" value="1"/>
</dbReference>
<dbReference type="InterPro" id="IPR003661">
    <property type="entry name" value="HisK_dim/P_dom"/>
</dbReference>
<dbReference type="AlphaFoldDB" id="Q2W4Q3"/>
<dbReference type="KEGG" id="mag:amb2368"/>
<dbReference type="InterPro" id="IPR000014">
    <property type="entry name" value="PAS"/>
</dbReference>
<evidence type="ECO:0000256" key="1">
    <source>
        <dbReference type="ARBA" id="ARBA00000085"/>
    </source>
</evidence>
<dbReference type="SUPFAM" id="SSF47384">
    <property type="entry name" value="Homodimeric domain of signal transducing histidine kinase"/>
    <property type="match status" value="1"/>
</dbReference>
<dbReference type="CDD" id="cd06225">
    <property type="entry name" value="HAMP"/>
    <property type="match status" value="1"/>
</dbReference>
<comment type="subcellular location">
    <subcellularLocation>
        <location evidence="2 13">Cell membrane</location>
        <topology evidence="2 13">Multi-pass membrane protein</topology>
    </subcellularLocation>
</comment>
<dbReference type="SUPFAM" id="SSF158472">
    <property type="entry name" value="HAMP domain-like"/>
    <property type="match status" value="1"/>
</dbReference>
<dbReference type="EMBL" id="AP007255">
    <property type="protein sequence ID" value="BAE51172.1"/>
    <property type="molecule type" value="Genomic_DNA"/>
</dbReference>
<dbReference type="CDD" id="cd00082">
    <property type="entry name" value="HisKA"/>
    <property type="match status" value="1"/>
</dbReference>
<feature type="transmembrane region" description="Helical" evidence="14">
    <location>
        <begin position="97"/>
        <end position="119"/>
    </location>
</feature>
<keyword evidence="7 13" id="KW-0547">Nucleotide-binding</keyword>
<feature type="domain" description="PAS" evidence="16">
    <location>
        <begin position="385"/>
        <end position="457"/>
    </location>
</feature>
<dbReference type="CDD" id="cd00130">
    <property type="entry name" value="PAS"/>
    <property type="match status" value="1"/>
</dbReference>
<dbReference type="SMART" id="SM00387">
    <property type="entry name" value="HATPase_c"/>
    <property type="match status" value="1"/>
</dbReference>
<keyword evidence="4" id="KW-0597">Phosphoprotein</keyword>
<dbReference type="Gene3D" id="3.30.450.20">
    <property type="entry name" value="PAS domain"/>
    <property type="match status" value="1"/>
</dbReference>
<organism evidence="18 19">
    <name type="scientific">Paramagnetospirillum magneticum (strain ATCC 700264 / AMB-1)</name>
    <name type="common">Magnetospirillum magneticum</name>
    <dbReference type="NCBI Taxonomy" id="342108"/>
    <lineage>
        <taxon>Bacteria</taxon>
        <taxon>Pseudomonadati</taxon>
        <taxon>Pseudomonadota</taxon>
        <taxon>Alphaproteobacteria</taxon>
        <taxon>Rhodospirillales</taxon>
        <taxon>Magnetospirillaceae</taxon>
        <taxon>Paramagnetospirillum</taxon>
    </lineage>
</organism>
<dbReference type="EC" id="2.7.13.3" evidence="13"/>
<dbReference type="GO" id="GO:0000155">
    <property type="term" value="F:phosphorelay sensor kinase activity"/>
    <property type="evidence" value="ECO:0007669"/>
    <property type="project" value="InterPro"/>
</dbReference>
<dbReference type="Pfam" id="PF02518">
    <property type="entry name" value="HATPase_c"/>
    <property type="match status" value="1"/>
</dbReference>
<dbReference type="InterPro" id="IPR013767">
    <property type="entry name" value="PAS_fold"/>
</dbReference>
<feature type="transmembrane region" description="Helical" evidence="14">
    <location>
        <begin position="20"/>
        <end position="41"/>
    </location>
</feature>
<evidence type="ECO:0000256" key="12">
    <source>
        <dbReference type="ARBA" id="ARBA00023136"/>
    </source>
</evidence>
<dbReference type="Proteomes" id="UP000007058">
    <property type="component" value="Chromosome"/>
</dbReference>
<dbReference type="InterPro" id="IPR004358">
    <property type="entry name" value="Sig_transdc_His_kin-like_C"/>
</dbReference>
<dbReference type="SMART" id="SM00091">
    <property type="entry name" value="PAS"/>
    <property type="match status" value="1"/>
</dbReference>
<dbReference type="RefSeq" id="WP_011384764.1">
    <property type="nucleotide sequence ID" value="NC_007626.1"/>
</dbReference>
<evidence type="ECO:0000313" key="19">
    <source>
        <dbReference type="Proteomes" id="UP000007058"/>
    </source>
</evidence>
<dbReference type="GO" id="GO:0005886">
    <property type="term" value="C:plasma membrane"/>
    <property type="evidence" value="ECO:0007669"/>
    <property type="project" value="UniProtKB-SubCell"/>
</dbReference>
<evidence type="ECO:0000313" key="18">
    <source>
        <dbReference type="EMBL" id="BAE51172.1"/>
    </source>
</evidence>
<keyword evidence="6 13" id="KW-0812">Transmembrane</keyword>
<dbReference type="GO" id="GO:0005524">
    <property type="term" value="F:ATP binding"/>
    <property type="evidence" value="ECO:0007669"/>
    <property type="project" value="UniProtKB-UniRule"/>
</dbReference>
<evidence type="ECO:0000256" key="8">
    <source>
        <dbReference type="ARBA" id="ARBA00022777"/>
    </source>
</evidence>
<proteinExistence type="predicted"/>
<evidence type="ECO:0000256" key="11">
    <source>
        <dbReference type="ARBA" id="ARBA00023012"/>
    </source>
</evidence>
<name>Q2W4Q3_PARM1</name>
<feature type="domain" description="HAMP" evidence="17">
    <location>
        <begin position="321"/>
        <end position="373"/>
    </location>
</feature>
<keyword evidence="11 13" id="KW-0902">Two-component regulatory system</keyword>
<dbReference type="SUPFAM" id="SSF55785">
    <property type="entry name" value="PYP-like sensor domain (PAS domain)"/>
    <property type="match status" value="1"/>
</dbReference>
<evidence type="ECO:0000256" key="6">
    <source>
        <dbReference type="ARBA" id="ARBA00022692"/>
    </source>
</evidence>
<gene>
    <name evidence="18" type="ordered locus">amb2368</name>
</gene>
<feature type="domain" description="Histidine kinase" evidence="15">
    <location>
        <begin position="511"/>
        <end position="728"/>
    </location>
</feature>
<dbReference type="Gene3D" id="1.10.287.130">
    <property type="match status" value="1"/>
</dbReference>
<dbReference type="InterPro" id="IPR005467">
    <property type="entry name" value="His_kinase_dom"/>
</dbReference>
<evidence type="ECO:0000256" key="9">
    <source>
        <dbReference type="ARBA" id="ARBA00022840"/>
    </source>
</evidence>
<dbReference type="InterPro" id="IPR036890">
    <property type="entry name" value="HATPase_C_sf"/>
</dbReference>
<evidence type="ECO:0000256" key="7">
    <source>
        <dbReference type="ARBA" id="ARBA00022741"/>
    </source>
</evidence>
<evidence type="ECO:0000259" key="17">
    <source>
        <dbReference type="PROSITE" id="PS50885"/>
    </source>
</evidence>
<dbReference type="HOGENOM" id="CLU_019564_1_0_5"/>
<evidence type="ECO:0000256" key="3">
    <source>
        <dbReference type="ARBA" id="ARBA00022475"/>
    </source>
</evidence>
<reference evidence="18 19" key="1">
    <citation type="journal article" date="2005" name="DNA Res.">
        <title>Complete genome sequence of the facultative anaerobic magnetotactic bacterium Magnetospirillum sp. strain AMB-1.</title>
        <authorList>
            <person name="Matsunaga T."/>
            <person name="Okamura Y."/>
            <person name="Fukuda Y."/>
            <person name="Wahyudi A.T."/>
            <person name="Murase Y."/>
            <person name="Takeyama H."/>
        </authorList>
    </citation>
    <scope>NUCLEOTIDE SEQUENCE [LARGE SCALE GENOMIC DNA]</scope>
    <source>
        <strain evidence="19">ATCC 700264 / AMB-1</strain>
    </source>
</reference>
<keyword evidence="5 13" id="KW-0808">Transferase</keyword>
<dbReference type="SMART" id="SM00388">
    <property type="entry name" value="HisKA"/>
    <property type="match status" value="1"/>
</dbReference>
<dbReference type="STRING" id="342108.amb2368"/>
<evidence type="ECO:0000256" key="2">
    <source>
        <dbReference type="ARBA" id="ARBA00004651"/>
    </source>
</evidence>
<accession>Q2W4Q3</accession>
<evidence type="ECO:0000256" key="4">
    <source>
        <dbReference type="ARBA" id="ARBA00022553"/>
    </source>
</evidence>
<dbReference type="GO" id="GO:0009399">
    <property type="term" value="P:nitrogen fixation"/>
    <property type="evidence" value="ECO:0007669"/>
    <property type="project" value="UniProtKB-UniRule"/>
</dbReference>
<keyword evidence="3 13" id="KW-1003">Cell membrane</keyword>
<dbReference type="InterPro" id="IPR003660">
    <property type="entry name" value="HAMP_dom"/>
</dbReference>
<protein>
    <recommendedName>
        <fullName evidence="13">Nitrogen regulation protein</fullName>
        <ecNumber evidence="13">2.7.13.3</ecNumber>
    </recommendedName>
</protein>
<dbReference type="PROSITE" id="PS50112">
    <property type="entry name" value="PAS"/>
    <property type="match status" value="1"/>
</dbReference>
<dbReference type="PRINTS" id="PR00344">
    <property type="entry name" value="BCTRLSENSOR"/>
</dbReference>
<keyword evidence="9 13" id="KW-0067">ATP-binding</keyword>
<dbReference type="OrthoDB" id="9776727at2"/>
<dbReference type="SMART" id="SM00304">
    <property type="entry name" value="HAMP"/>
    <property type="match status" value="1"/>
</dbReference>
<dbReference type="InterPro" id="IPR003594">
    <property type="entry name" value="HATPase_dom"/>
</dbReference>
<keyword evidence="12 13" id="KW-0472">Membrane</keyword>
<evidence type="ECO:0000256" key="13">
    <source>
        <dbReference type="PIRNR" id="PIRNR037532"/>
    </source>
</evidence>
<dbReference type="GO" id="GO:0006355">
    <property type="term" value="P:regulation of DNA-templated transcription"/>
    <property type="evidence" value="ECO:0007669"/>
    <property type="project" value="InterPro"/>
</dbReference>
<dbReference type="Pfam" id="PF00989">
    <property type="entry name" value="PAS"/>
    <property type="match status" value="1"/>
</dbReference>
<dbReference type="Gene3D" id="6.10.340.10">
    <property type="match status" value="1"/>
</dbReference>
<dbReference type="InterPro" id="IPR036097">
    <property type="entry name" value="HisK_dim/P_sf"/>
</dbReference>
<evidence type="ECO:0000259" key="15">
    <source>
        <dbReference type="PROSITE" id="PS50109"/>
    </source>
</evidence>
<comment type="catalytic activity">
    <reaction evidence="1 13">
        <text>ATP + protein L-histidine = ADP + protein N-phospho-L-histidine.</text>
        <dbReference type="EC" id="2.7.13.3"/>
    </reaction>
</comment>
<evidence type="ECO:0000259" key="16">
    <source>
        <dbReference type="PROSITE" id="PS50112"/>
    </source>
</evidence>
<dbReference type="Gene3D" id="3.30.565.10">
    <property type="entry name" value="Histidine kinase-like ATPase, C-terminal domain"/>
    <property type="match status" value="1"/>
</dbReference>
<dbReference type="PIRSF" id="PIRSF037532">
    <property type="entry name" value="STHK_NtrY"/>
    <property type="match status" value="1"/>
</dbReference>
<dbReference type="InterPro" id="IPR017232">
    <property type="entry name" value="NtrY"/>
</dbReference>
<keyword evidence="19" id="KW-1185">Reference proteome</keyword>
<dbReference type="PANTHER" id="PTHR43065:SF10">
    <property type="entry name" value="PEROXIDE STRESS-ACTIVATED HISTIDINE KINASE MAK3"/>
    <property type="match status" value="1"/>
</dbReference>
<evidence type="ECO:0000256" key="10">
    <source>
        <dbReference type="ARBA" id="ARBA00022989"/>
    </source>
</evidence>
<feature type="transmembrane region" description="Helical" evidence="14">
    <location>
        <begin position="53"/>
        <end position="77"/>
    </location>
</feature>
<dbReference type="PROSITE" id="PS50109">
    <property type="entry name" value="HIS_KIN"/>
    <property type="match status" value="1"/>
</dbReference>
<dbReference type="Pfam" id="PF19312">
    <property type="entry name" value="NtrY_N"/>
    <property type="match status" value="1"/>
</dbReference>
<keyword evidence="8 13" id="KW-0418">Kinase</keyword>
<dbReference type="PROSITE" id="PS50885">
    <property type="entry name" value="HAMP"/>
    <property type="match status" value="1"/>
</dbReference>
<dbReference type="InterPro" id="IPR035965">
    <property type="entry name" value="PAS-like_dom_sf"/>
</dbReference>